<dbReference type="InterPro" id="IPR036591">
    <property type="entry name" value="YggU-like_sf"/>
</dbReference>
<dbReference type="SMART" id="SM01152">
    <property type="entry name" value="DUF167"/>
    <property type="match status" value="1"/>
</dbReference>
<dbReference type="GO" id="GO:0005737">
    <property type="term" value="C:cytoplasm"/>
    <property type="evidence" value="ECO:0007669"/>
    <property type="project" value="TreeGrafter"/>
</dbReference>
<reference evidence="3 6" key="2">
    <citation type="submission" date="2019-04" db="EMBL/GenBank/DDBJ databases">
        <title>Isolation and culture of sulfate reducing bacteria from the cold seep of the South China Sea.</title>
        <authorList>
            <person name="Sun C."/>
            <person name="Liu R."/>
        </authorList>
    </citation>
    <scope>NUCLEOTIDE SEQUENCE [LARGE SCALE GENOMIC DNA]</scope>
    <source>
        <strain evidence="3 6">CS1</strain>
    </source>
</reference>
<dbReference type="EMBL" id="QMIF01000007">
    <property type="protein sequence ID" value="TVM33476.1"/>
    <property type="molecule type" value="Genomic_DNA"/>
</dbReference>
<name>A0A6P1ZIK4_9BACT</name>
<evidence type="ECO:0000256" key="2">
    <source>
        <dbReference type="HAMAP-Rule" id="MF_00634"/>
    </source>
</evidence>
<dbReference type="Proteomes" id="UP000434052">
    <property type="component" value="Unassembled WGS sequence"/>
</dbReference>
<dbReference type="HAMAP" id="MF_00634">
    <property type="entry name" value="UPF0235"/>
    <property type="match status" value="1"/>
</dbReference>
<protein>
    <recommendedName>
        <fullName evidence="2">UPF0235 protein DQK91_12035</fullName>
    </recommendedName>
</protein>
<dbReference type="OrthoDB" id="9800587at2"/>
<reference evidence="4 5" key="1">
    <citation type="submission" date="2018-06" db="EMBL/GenBank/DDBJ databases">
        <title>Complete genome of Desulfovibrio marinus P48SEP.</title>
        <authorList>
            <person name="Crispim J.S."/>
            <person name="Vidigal P.M.P."/>
            <person name="Silva L.C.F."/>
            <person name="Araujo L.C."/>
            <person name="Laguardia C.N."/>
            <person name="Dias R.S."/>
            <person name="Sousa M.P."/>
            <person name="Paula S.O."/>
            <person name="Silva C."/>
        </authorList>
    </citation>
    <scope>NUCLEOTIDE SEQUENCE [LARGE SCALE GENOMIC DNA]</scope>
    <source>
        <strain evidence="4 5">P48SEP</strain>
    </source>
</reference>
<dbReference type="EMBL" id="CP039543">
    <property type="protein sequence ID" value="QJT11213.1"/>
    <property type="molecule type" value="Genomic_DNA"/>
</dbReference>
<dbReference type="InterPro" id="IPR003746">
    <property type="entry name" value="DUF167"/>
</dbReference>
<dbReference type="Gene3D" id="3.30.1200.10">
    <property type="entry name" value="YggU-like"/>
    <property type="match status" value="1"/>
</dbReference>
<evidence type="ECO:0000313" key="5">
    <source>
        <dbReference type="Proteomes" id="UP000434052"/>
    </source>
</evidence>
<sequence length="101" mass="11049">MRPEYAHCAKSGDWLLDVWVQPGASRNEAVGLFQGRLKLKLSAPAVENKANKALVRYVAKTLGLKQRDVELVKGHTSRAKTLAIASQLEPAWDRLAPGDNG</sequence>
<evidence type="ECO:0000313" key="3">
    <source>
        <dbReference type="EMBL" id="QJT11213.1"/>
    </source>
</evidence>
<dbReference type="NCBIfam" id="TIGR00251">
    <property type="entry name" value="DUF167 family protein"/>
    <property type="match status" value="1"/>
</dbReference>
<dbReference type="SUPFAM" id="SSF69786">
    <property type="entry name" value="YggU-like"/>
    <property type="match status" value="1"/>
</dbReference>
<accession>A0A6P1ZIK4</accession>
<evidence type="ECO:0000313" key="6">
    <source>
        <dbReference type="Proteomes" id="UP000503251"/>
    </source>
</evidence>
<proteinExistence type="inferred from homology"/>
<dbReference type="AlphaFoldDB" id="A0A6P1ZIK4"/>
<organism evidence="4 5">
    <name type="scientific">Oceanidesulfovibrio marinus</name>
    <dbReference type="NCBI Taxonomy" id="370038"/>
    <lineage>
        <taxon>Bacteria</taxon>
        <taxon>Pseudomonadati</taxon>
        <taxon>Thermodesulfobacteriota</taxon>
        <taxon>Desulfovibrionia</taxon>
        <taxon>Desulfovibrionales</taxon>
        <taxon>Desulfovibrionaceae</taxon>
        <taxon>Oceanidesulfovibrio</taxon>
    </lineage>
</organism>
<evidence type="ECO:0000256" key="1">
    <source>
        <dbReference type="ARBA" id="ARBA00010364"/>
    </source>
</evidence>
<keyword evidence="6" id="KW-1185">Reference proteome</keyword>
<gene>
    <name evidence="4" type="ORF">DQK91_12035</name>
    <name evidence="3" type="ORF">E8L03_02630</name>
</gene>
<dbReference type="Proteomes" id="UP000503251">
    <property type="component" value="Chromosome"/>
</dbReference>
<comment type="similarity">
    <text evidence="1 2">Belongs to the UPF0235 family.</text>
</comment>
<dbReference type="PANTHER" id="PTHR13420">
    <property type="entry name" value="UPF0235 PROTEIN C15ORF40"/>
    <property type="match status" value="1"/>
</dbReference>
<dbReference type="Pfam" id="PF02594">
    <property type="entry name" value="DUF167"/>
    <property type="match status" value="1"/>
</dbReference>
<evidence type="ECO:0000313" key="4">
    <source>
        <dbReference type="EMBL" id="TVM33476.1"/>
    </source>
</evidence>
<dbReference type="PANTHER" id="PTHR13420:SF7">
    <property type="entry name" value="UPF0235 PROTEIN C15ORF40"/>
    <property type="match status" value="1"/>
</dbReference>